<evidence type="ECO:0000256" key="1">
    <source>
        <dbReference type="SAM" id="SignalP"/>
    </source>
</evidence>
<dbReference type="EC" id="3.2.1.22" evidence="2"/>
<reference evidence="2 3" key="1">
    <citation type="submission" date="2024-03" db="EMBL/GenBank/DDBJ databases">
        <title>Human intestinal bacterial collection.</title>
        <authorList>
            <person name="Pauvert C."/>
            <person name="Hitch T.C.A."/>
            <person name="Clavel T."/>
        </authorList>
    </citation>
    <scope>NUCLEOTIDE SEQUENCE [LARGE SCALE GENOMIC DNA]</scope>
    <source>
        <strain evidence="2 3">CLA-KB-H122</strain>
    </source>
</reference>
<dbReference type="InterPro" id="IPR017853">
    <property type="entry name" value="GH"/>
</dbReference>
<feature type="signal peptide" evidence="1">
    <location>
        <begin position="1"/>
        <end position="20"/>
    </location>
</feature>
<feature type="chain" id="PRO_5046160621" evidence="1">
    <location>
        <begin position="21"/>
        <end position="690"/>
    </location>
</feature>
<evidence type="ECO:0000313" key="3">
    <source>
        <dbReference type="Proteomes" id="UP001460202"/>
    </source>
</evidence>
<evidence type="ECO:0000313" key="2">
    <source>
        <dbReference type="EMBL" id="MEQ2545175.1"/>
    </source>
</evidence>
<dbReference type="EMBL" id="JBBMFL010000010">
    <property type="protein sequence ID" value="MEQ2545175.1"/>
    <property type="molecule type" value="Genomic_DNA"/>
</dbReference>
<protein>
    <submittedName>
        <fullName evidence="2">Alpha-galactosidase</fullName>
        <ecNumber evidence="2">3.2.1.22</ecNumber>
    </submittedName>
</protein>
<dbReference type="GO" id="GO:0004557">
    <property type="term" value="F:alpha-galactosidase activity"/>
    <property type="evidence" value="ECO:0007669"/>
    <property type="project" value="UniProtKB-EC"/>
</dbReference>
<dbReference type="InterPro" id="IPR013785">
    <property type="entry name" value="Aldolase_TIM"/>
</dbReference>
<dbReference type="Pfam" id="PF02065">
    <property type="entry name" value="Melibiase"/>
    <property type="match status" value="1"/>
</dbReference>
<keyword evidence="2" id="KW-0326">Glycosidase</keyword>
<accession>A0ABV1GXQ6</accession>
<keyword evidence="1" id="KW-0732">Signal</keyword>
<name>A0ABV1GXQ6_9BACT</name>
<sequence length="690" mass="78188">MKHTFPILAAALLCGACAFAQDDCYSRLRNDTLTIGNSRIERKFVWNGGNLVTYSLTDKSSGQVWLNRTPAPDFEIPGDAEASAGTYSSARIGETVIHPEYLETTVEFSLGALVVRRVYRIYGDTPAIACDTYLKGRAAGALAGDRAANLGDRKNIESKEDMCALGSSNVLDRFNPGGFHWQTRIVEFQDVTDWNNNLVFETDVIPYRKNHYRGNLLFARSGENDRGFFFLKEAPCSNVQPAYQGYDFTAEFGNFTVSGLGLTERDLDGGEWMRAYGCVVGVWSGGELEQLTALRSYQKQLRKQLPGRDEMVMMNTWGDRSQDTKVNERFCLEEVRRAARLGITHFQIDDGWQVGKSPNSAVAKGSFRNIWDNPDYWKPDPEKYPNGLHSVVELGRELGVEICLWFNPSVQDGYADWEKDARAMIALHDEYGIRTFKIDGLAIPDKRAEANLRRLFDRVLAETDGRVVFNLDATAGRRGGYHMFNEYGNVFLENRYTDWQNYYPYWTLRNLWMLSKYVPAERLQIEFLNKWRNAGKYAGDRFAPANYGFGYLFAVTMAGQPLAWMEAGGLPDEALALGREIGRYKEVQHDFHSGVILPVGDEPSGRSWTGFQSLNGDRGYFIFFREQHPDRRTRIGTWLPEGATVRLTPVLGSGKAAVRKAGRRGELEVELPSPDDYAMYRYEIIRKPKP</sequence>
<proteinExistence type="predicted"/>
<dbReference type="Proteomes" id="UP001460202">
    <property type="component" value="Unassembled WGS sequence"/>
</dbReference>
<keyword evidence="2" id="KW-0378">Hydrolase</keyword>
<dbReference type="RefSeq" id="WP_349094240.1">
    <property type="nucleotide sequence ID" value="NZ_JBBMFL010000010.1"/>
</dbReference>
<comment type="caution">
    <text evidence="2">The sequence shown here is derived from an EMBL/GenBank/DDBJ whole genome shotgun (WGS) entry which is preliminary data.</text>
</comment>
<gene>
    <name evidence="2" type="ORF">WMO46_09475</name>
</gene>
<dbReference type="Gene3D" id="3.20.20.70">
    <property type="entry name" value="Aldolase class I"/>
    <property type="match status" value="1"/>
</dbReference>
<organism evidence="2 3">
    <name type="scientific">Alistipes intestinihominis</name>
    <dbReference type="NCBI Taxonomy" id="3133172"/>
    <lineage>
        <taxon>Bacteria</taxon>
        <taxon>Pseudomonadati</taxon>
        <taxon>Bacteroidota</taxon>
        <taxon>Bacteroidia</taxon>
        <taxon>Bacteroidales</taxon>
        <taxon>Rikenellaceae</taxon>
        <taxon>Alistipes</taxon>
    </lineage>
</organism>
<keyword evidence="3" id="KW-1185">Reference proteome</keyword>
<dbReference type="SUPFAM" id="SSF51445">
    <property type="entry name" value="(Trans)glycosidases"/>
    <property type="match status" value="1"/>
</dbReference>